<evidence type="ECO:0000313" key="2">
    <source>
        <dbReference type="EMBL" id="CAD9321583.1"/>
    </source>
</evidence>
<name>A0A7S2E8E9_9STRA</name>
<dbReference type="EMBL" id="HBGN01010231">
    <property type="protein sequence ID" value="CAD9321583.1"/>
    <property type="molecule type" value="Transcribed_RNA"/>
</dbReference>
<gene>
    <name evidence="2" type="ORF">DBRI1063_LOCUS6575</name>
</gene>
<evidence type="ECO:0000256" key="1">
    <source>
        <dbReference type="SAM" id="MobiDB-lite"/>
    </source>
</evidence>
<sequence length="266" mass="29944">MIQFTDMKLNRVPPSVLNYLSKGGMPYEIANTIQKNMANFEGSVWNERMKEKRQYYAEIEDRVKDQIVDINNNNKIKQNGEKAVTFAATSEVITKDTVTASLRGSISTTGSTLAAIGCVLYKFEFWWRGSYGSISLLKHAALLCILFLLGRAVPAILKKSTPKRMKEDLRAYNRIKINDTMVNASTAHKSSTSPSSKFSNANNSAHSTNKDFDNSRKKSGQRGGDEKQQRKLKKVSKAGRFVGRVLIVHKMKESVKKMIPKKKTKQ</sequence>
<feature type="compositionally biased region" description="Low complexity" evidence="1">
    <location>
        <begin position="185"/>
        <end position="199"/>
    </location>
</feature>
<organism evidence="2">
    <name type="scientific">Ditylum brightwellii</name>
    <dbReference type="NCBI Taxonomy" id="49249"/>
    <lineage>
        <taxon>Eukaryota</taxon>
        <taxon>Sar</taxon>
        <taxon>Stramenopiles</taxon>
        <taxon>Ochrophyta</taxon>
        <taxon>Bacillariophyta</taxon>
        <taxon>Mediophyceae</taxon>
        <taxon>Lithodesmiophycidae</taxon>
        <taxon>Lithodesmiales</taxon>
        <taxon>Lithodesmiaceae</taxon>
        <taxon>Ditylum</taxon>
    </lineage>
</organism>
<protein>
    <submittedName>
        <fullName evidence="2">Uncharacterized protein</fullName>
    </submittedName>
</protein>
<reference evidence="2" key="1">
    <citation type="submission" date="2021-01" db="EMBL/GenBank/DDBJ databases">
        <authorList>
            <person name="Corre E."/>
            <person name="Pelletier E."/>
            <person name="Niang G."/>
            <person name="Scheremetjew M."/>
            <person name="Finn R."/>
            <person name="Kale V."/>
            <person name="Holt S."/>
            <person name="Cochrane G."/>
            <person name="Meng A."/>
            <person name="Brown T."/>
            <person name="Cohen L."/>
        </authorList>
    </citation>
    <scope>NUCLEOTIDE SEQUENCE</scope>
    <source>
        <strain evidence="2">Pop2</strain>
    </source>
</reference>
<dbReference type="AlphaFoldDB" id="A0A7S2E8E9"/>
<proteinExistence type="predicted"/>
<feature type="region of interest" description="Disordered" evidence="1">
    <location>
        <begin position="185"/>
        <end position="237"/>
    </location>
</feature>
<accession>A0A7S2E8E9</accession>